<dbReference type="Proteomes" id="UP001642484">
    <property type="component" value="Unassembled WGS sequence"/>
</dbReference>
<keyword evidence="1" id="KW-1133">Transmembrane helix</keyword>
<feature type="transmembrane region" description="Helical" evidence="1">
    <location>
        <begin position="211"/>
        <end position="231"/>
    </location>
</feature>
<proteinExistence type="predicted"/>
<reference evidence="2 3" key="1">
    <citation type="submission" date="2024-02" db="EMBL/GenBank/DDBJ databases">
        <authorList>
            <person name="Chen Y."/>
            <person name="Shah S."/>
            <person name="Dougan E. K."/>
            <person name="Thang M."/>
            <person name="Chan C."/>
        </authorList>
    </citation>
    <scope>NUCLEOTIDE SEQUENCE [LARGE SCALE GENOMIC DNA]</scope>
</reference>
<sequence length="288" mass="31903">MESMEGIQPLSLEDGNSRCCPPADAPSMGWRQLRNGRTLRPLLLFFLLPFAGTAWLGRKDREEVSESSMPLDVDFVELEVPGPAGRFQVSKLYVPLAPEIVRWMNTSDLKFSISIDTTLLTQLPRIHVLAKGEPLRIGNLTSDEGIHTILELPENVDARACKVAVIVALADVGNGEATPTKALLLICQVQQSARESLQNSSRLLLEKGHPLRWLLVPWVLLLLPLIVGSAMGPMALLGGAALTLASIACLSFLIAIVIVIVQRRCLHCTRRWRRLYRLLERSAVHELR</sequence>
<name>A0ABP0HF18_9DINO</name>
<comment type="caution">
    <text evidence="2">The sequence shown here is derived from an EMBL/GenBank/DDBJ whole genome shotgun (WGS) entry which is preliminary data.</text>
</comment>
<keyword evidence="1" id="KW-0812">Transmembrane</keyword>
<evidence type="ECO:0000256" key="1">
    <source>
        <dbReference type="SAM" id="Phobius"/>
    </source>
</evidence>
<evidence type="ECO:0000313" key="3">
    <source>
        <dbReference type="Proteomes" id="UP001642484"/>
    </source>
</evidence>
<feature type="transmembrane region" description="Helical" evidence="1">
    <location>
        <begin position="237"/>
        <end position="261"/>
    </location>
</feature>
<keyword evidence="1" id="KW-0472">Membrane</keyword>
<organism evidence="2 3">
    <name type="scientific">Durusdinium trenchii</name>
    <dbReference type="NCBI Taxonomy" id="1381693"/>
    <lineage>
        <taxon>Eukaryota</taxon>
        <taxon>Sar</taxon>
        <taxon>Alveolata</taxon>
        <taxon>Dinophyceae</taxon>
        <taxon>Suessiales</taxon>
        <taxon>Symbiodiniaceae</taxon>
        <taxon>Durusdinium</taxon>
    </lineage>
</organism>
<protein>
    <submittedName>
        <fullName evidence="2">Uncharacterized protein</fullName>
    </submittedName>
</protein>
<accession>A0ABP0HF18</accession>
<keyword evidence="3" id="KW-1185">Reference proteome</keyword>
<dbReference type="EMBL" id="CAXAMN010000414">
    <property type="protein sequence ID" value="CAK8988328.1"/>
    <property type="molecule type" value="Genomic_DNA"/>
</dbReference>
<feature type="transmembrane region" description="Helical" evidence="1">
    <location>
        <begin position="38"/>
        <end position="57"/>
    </location>
</feature>
<gene>
    <name evidence="2" type="ORF">CCMP2556_LOCUS1227</name>
</gene>
<evidence type="ECO:0000313" key="2">
    <source>
        <dbReference type="EMBL" id="CAK8988328.1"/>
    </source>
</evidence>